<dbReference type="PANTHER" id="PTHR14218:SF15">
    <property type="entry name" value="TRIPEPTIDYL-PEPTIDASE 1"/>
    <property type="match status" value="1"/>
</dbReference>
<evidence type="ECO:0000256" key="8">
    <source>
        <dbReference type="ARBA" id="ARBA00022729"/>
    </source>
</evidence>
<evidence type="ECO:0000256" key="5">
    <source>
        <dbReference type="ARBA" id="ARBA00022525"/>
    </source>
</evidence>
<dbReference type="PROSITE" id="PS00138">
    <property type="entry name" value="SUBTILASE_SER"/>
    <property type="match status" value="1"/>
</dbReference>
<keyword evidence="9 15" id="KW-0378">Hydrolase</keyword>
<dbReference type="GO" id="GO:0004252">
    <property type="term" value="F:serine-type endopeptidase activity"/>
    <property type="evidence" value="ECO:0007669"/>
    <property type="project" value="UniProtKB-UniRule"/>
</dbReference>
<keyword evidence="19" id="KW-1185">Reference proteome</keyword>
<feature type="binding site" evidence="15">
    <location>
        <position position="570"/>
    </location>
    <ligand>
        <name>Ca(2+)</name>
        <dbReference type="ChEBI" id="CHEBI:29108"/>
    </ligand>
</feature>
<dbReference type="InterPro" id="IPR015500">
    <property type="entry name" value="Peptidase_S8_subtilisin-rel"/>
</dbReference>
<feature type="signal peptide" evidence="16">
    <location>
        <begin position="1"/>
        <end position="16"/>
    </location>
</feature>
<keyword evidence="7 15" id="KW-0479">Metal-binding</keyword>
<keyword evidence="10 15" id="KW-0720">Serine protease</keyword>
<dbReference type="GO" id="GO:0008240">
    <property type="term" value="F:tripeptidyl-peptidase activity"/>
    <property type="evidence" value="ECO:0007669"/>
    <property type="project" value="UniProtKB-EC"/>
</dbReference>
<gene>
    <name evidence="18" type="ORF">FA10DRAFT_232231</name>
</gene>
<dbReference type="InterPro" id="IPR023828">
    <property type="entry name" value="Peptidase_S8_Ser-AS"/>
</dbReference>
<feature type="binding site" evidence="15">
    <location>
        <position position="572"/>
    </location>
    <ligand>
        <name>Ca(2+)</name>
        <dbReference type="ChEBI" id="CHEBI:29108"/>
    </ligand>
</feature>
<evidence type="ECO:0000256" key="2">
    <source>
        <dbReference type="ARBA" id="ARBA00002451"/>
    </source>
</evidence>
<dbReference type="EC" id="3.4.14.10" evidence="4"/>
<dbReference type="InterPro" id="IPR050819">
    <property type="entry name" value="Tripeptidyl-peptidase_I"/>
</dbReference>
<dbReference type="PRINTS" id="PR00723">
    <property type="entry name" value="SUBTILISIN"/>
</dbReference>
<evidence type="ECO:0000256" key="9">
    <source>
        <dbReference type="ARBA" id="ARBA00022801"/>
    </source>
</evidence>
<feature type="binding site" evidence="15">
    <location>
        <position position="551"/>
    </location>
    <ligand>
        <name>Ca(2+)</name>
        <dbReference type="ChEBI" id="CHEBI:29108"/>
    </ligand>
</feature>
<feature type="chain" id="PRO_5016271569" description="tripeptidyl-peptidase II" evidence="16">
    <location>
        <begin position="17"/>
        <end position="590"/>
    </location>
</feature>
<feature type="active site" description="Charge relay system" evidence="15">
    <location>
        <position position="294"/>
    </location>
</feature>
<sequence>MQFAIALATLVAAVGALPSNMVIKESVHAPEQWVRKSTAPDDVVLPLRIGLKHKRGEELEEKLLDIAHPDSASYGQWLSREEVNSYLEPEEGAADAVRRWLADHGVQEDHQKRSVAGDWLHAAMTVKQARALLGDADFAVWEHRETGRQLIRTTEYAVPRSLNGHIDLISGTTYFGQGLDRLKGIAEAESEPADGRVRIANVNSVDTNGVPAECHVNATTILCLREYYKTVDYKVKKAQGQSVAISGFLEQYAIKSDFKQFLSTERPDAAKAGYDFNIVSIDGGINNQSLPGSEANLDVQAFGGVAYNIPVTFYDVAGRPPFKADKNTPTNTNEPYSSEFEYLLQKKKVPSIVSTSYGDDEQTVPLAYQKRVCREIAALGARGTTMLFASGDYGVGNDGTCFSNDGKNTPKFLPSFPASCPYSVTVGATIAFNPERAVDTFYSGGGFSDVWPTPKYQKDTVDAYVASLGDKFKGLYNPKGRAYPDLAAQGSRFVIVIGGRYSLISGTSASTPLVAGILALVNDERLAKGKSTLGFINPALYSGKGEKGLKDITIGSAKGCNTTGFPAQKGWDPVTGFGTPVFDKLSSVFV</sequence>
<keyword evidence="11 15" id="KW-0106">Calcium</keyword>
<dbReference type="InterPro" id="IPR030400">
    <property type="entry name" value="Sedolisin_dom"/>
</dbReference>
<dbReference type="PANTHER" id="PTHR14218">
    <property type="entry name" value="PROTEASE S8 TRIPEPTIDYL PEPTIDASE I CLN2"/>
    <property type="match status" value="1"/>
</dbReference>
<keyword evidence="8 16" id="KW-0732">Signal</keyword>
<dbReference type="STRING" id="215250.A0A316YK45"/>
<evidence type="ECO:0000256" key="4">
    <source>
        <dbReference type="ARBA" id="ARBA00012462"/>
    </source>
</evidence>
<accession>A0A316YK45</accession>
<dbReference type="GO" id="GO:0005576">
    <property type="term" value="C:extracellular region"/>
    <property type="evidence" value="ECO:0007669"/>
    <property type="project" value="UniProtKB-SubCell"/>
</dbReference>
<evidence type="ECO:0000256" key="6">
    <source>
        <dbReference type="ARBA" id="ARBA00022670"/>
    </source>
</evidence>
<evidence type="ECO:0000256" key="15">
    <source>
        <dbReference type="PROSITE-ProRule" id="PRU01032"/>
    </source>
</evidence>
<dbReference type="OrthoDB" id="409122at2759"/>
<evidence type="ECO:0000256" key="7">
    <source>
        <dbReference type="ARBA" id="ARBA00022723"/>
    </source>
</evidence>
<name>A0A316YK45_9BASI</name>
<dbReference type="InterPro" id="IPR015366">
    <property type="entry name" value="S53_propep"/>
</dbReference>
<dbReference type="GO" id="GO:0006508">
    <property type="term" value="P:proteolysis"/>
    <property type="evidence" value="ECO:0007669"/>
    <property type="project" value="UniProtKB-KW"/>
</dbReference>
<dbReference type="SUPFAM" id="SSF52743">
    <property type="entry name" value="Subtilisin-like"/>
    <property type="match status" value="1"/>
</dbReference>
<comment type="catalytic activity">
    <reaction evidence="1">
        <text>Release of an N-terminal tripeptide from a polypeptide.</text>
        <dbReference type="EC" id="3.4.14.10"/>
    </reaction>
</comment>
<dbReference type="GO" id="GO:0046872">
    <property type="term" value="F:metal ion binding"/>
    <property type="evidence" value="ECO:0007669"/>
    <property type="project" value="UniProtKB-UniRule"/>
</dbReference>
<dbReference type="Gene3D" id="3.40.50.200">
    <property type="entry name" value="Peptidase S8/S53 domain"/>
    <property type="match status" value="1"/>
</dbReference>
<evidence type="ECO:0000256" key="13">
    <source>
        <dbReference type="ARBA" id="ARBA00023145"/>
    </source>
</evidence>
<dbReference type="SMART" id="SM00944">
    <property type="entry name" value="Pro-kuma_activ"/>
    <property type="match status" value="1"/>
</dbReference>
<evidence type="ECO:0000256" key="3">
    <source>
        <dbReference type="ARBA" id="ARBA00004239"/>
    </source>
</evidence>
<evidence type="ECO:0000256" key="14">
    <source>
        <dbReference type="ARBA" id="ARBA00023180"/>
    </source>
</evidence>
<feature type="active site" description="Charge relay system" evidence="15">
    <location>
        <position position="508"/>
    </location>
</feature>
<evidence type="ECO:0000256" key="12">
    <source>
        <dbReference type="ARBA" id="ARBA00023026"/>
    </source>
</evidence>
<keyword evidence="5" id="KW-0964">Secreted</keyword>
<dbReference type="InterPro" id="IPR000209">
    <property type="entry name" value="Peptidase_S8/S53_dom"/>
</dbReference>
<dbReference type="PROSITE" id="PS51695">
    <property type="entry name" value="SEDOLISIN"/>
    <property type="match status" value="1"/>
</dbReference>
<feature type="active site" description="Charge relay system" evidence="15">
    <location>
        <position position="298"/>
    </location>
</feature>
<organism evidence="18 19">
    <name type="scientific">Acaromyces ingoldii</name>
    <dbReference type="NCBI Taxonomy" id="215250"/>
    <lineage>
        <taxon>Eukaryota</taxon>
        <taxon>Fungi</taxon>
        <taxon>Dikarya</taxon>
        <taxon>Basidiomycota</taxon>
        <taxon>Ustilaginomycotina</taxon>
        <taxon>Exobasidiomycetes</taxon>
        <taxon>Exobasidiales</taxon>
        <taxon>Cryptobasidiaceae</taxon>
        <taxon>Acaromyces</taxon>
    </lineage>
</organism>
<reference evidence="18 19" key="1">
    <citation type="journal article" date="2018" name="Mol. Biol. Evol.">
        <title>Broad Genomic Sampling Reveals a Smut Pathogenic Ancestry of the Fungal Clade Ustilaginomycotina.</title>
        <authorList>
            <person name="Kijpornyongpan T."/>
            <person name="Mondo S.J."/>
            <person name="Barry K."/>
            <person name="Sandor L."/>
            <person name="Lee J."/>
            <person name="Lipzen A."/>
            <person name="Pangilinan J."/>
            <person name="LaButti K."/>
            <person name="Hainaut M."/>
            <person name="Henrissat B."/>
            <person name="Grigoriev I.V."/>
            <person name="Spatafora J.W."/>
            <person name="Aime M.C."/>
        </authorList>
    </citation>
    <scope>NUCLEOTIDE SEQUENCE [LARGE SCALE GENOMIC DNA]</scope>
    <source>
        <strain evidence="18 19">MCA 4198</strain>
    </source>
</reference>
<dbReference type="Pfam" id="PF09286">
    <property type="entry name" value="Pro-kuma_activ"/>
    <property type="match status" value="1"/>
</dbReference>
<dbReference type="CDD" id="cd11377">
    <property type="entry name" value="Pro-peptidase_S53"/>
    <property type="match status" value="1"/>
</dbReference>
<dbReference type="Pfam" id="PF00082">
    <property type="entry name" value="Peptidase_S8"/>
    <property type="match status" value="1"/>
</dbReference>
<dbReference type="EMBL" id="KZ819637">
    <property type="protein sequence ID" value="PWN89446.1"/>
    <property type="molecule type" value="Genomic_DNA"/>
</dbReference>
<evidence type="ECO:0000256" key="10">
    <source>
        <dbReference type="ARBA" id="ARBA00022825"/>
    </source>
</evidence>
<dbReference type="CDD" id="cd04056">
    <property type="entry name" value="Peptidases_S53"/>
    <property type="match status" value="1"/>
</dbReference>
<dbReference type="FunFam" id="3.40.50.200:FF:000015">
    <property type="entry name" value="Tripeptidyl peptidase A"/>
    <property type="match status" value="1"/>
</dbReference>
<evidence type="ECO:0000313" key="19">
    <source>
        <dbReference type="Proteomes" id="UP000245768"/>
    </source>
</evidence>
<dbReference type="InParanoid" id="A0A316YK45"/>
<keyword evidence="12" id="KW-0843">Virulence</keyword>
<evidence type="ECO:0000313" key="18">
    <source>
        <dbReference type="EMBL" id="PWN89446.1"/>
    </source>
</evidence>
<keyword evidence="14" id="KW-0325">Glycoprotein</keyword>
<evidence type="ECO:0000259" key="17">
    <source>
        <dbReference type="PROSITE" id="PS51695"/>
    </source>
</evidence>
<dbReference type="AlphaFoldDB" id="A0A316YK45"/>
<comment type="cofactor">
    <cofactor evidence="15">
        <name>Ca(2+)</name>
        <dbReference type="ChEBI" id="CHEBI:29108"/>
    </cofactor>
    <text evidence="15">Binds 1 Ca(2+) ion per subunit.</text>
</comment>
<proteinExistence type="predicted"/>
<dbReference type="RefSeq" id="XP_025376644.1">
    <property type="nucleotide sequence ID" value="XM_025518897.1"/>
</dbReference>
<comment type="function">
    <text evidence="2">Secreted tripeptidyl-peptidase which degrades proteins at acidic pHs and is involved in virulence.</text>
</comment>
<keyword evidence="6 15" id="KW-0645">Protease</keyword>
<feature type="binding site" evidence="15">
    <location>
        <position position="552"/>
    </location>
    <ligand>
        <name>Ca(2+)</name>
        <dbReference type="ChEBI" id="CHEBI:29108"/>
    </ligand>
</feature>
<comment type="subcellular location">
    <subcellularLocation>
        <location evidence="3">Secreted</location>
        <location evidence="3">Extracellular space</location>
    </subcellularLocation>
</comment>
<evidence type="ECO:0000256" key="11">
    <source>
        <dbReference type="ARBA" id="ARBA00022837"/>
    </source>
</evidence>
<evidence type="ECO:0000256" key="16">
    <source>
        <dbReference type="SAM" id="SignalP"/>
    </source>
</evidence>
<evidence type="ECO:0000256" key="1">
    <source>
        <dbReference type="ARBA" id="ARBA00001910"/>
    </source>
</evidence>
<dbReference type="Proteomes" id="UP000245768">
    <property type="component" value="Unassembled WGS sequence"/>
</dbReference>
<feature type="domain" description="Peptidase S53" evidence="17">
    <location>
        <begin position="218"/>
        <end position="590"/>
    </location>
</feature>
<protein>
    <recommendedName>
        <fullName evidence="4">tripeptidyl-peptidase II</fullName>
        <ecNumber evidence="4">3.4.14.10</ecNumber>
    </recommendedName>
</protein>
<dbReference type="SUPFAM" id="SSF54897">
    <property type="entry name" value="Protease propeptides/inhibitors"/>
    <property type="match status" value="1"/>
</dbReference>
<dbReference type="InterPro" id="IPR036852">
    <property type="entry name" value="Peptidase_S8/S53_dom_sf"/>
</dbReference>
<keyword evidence="13" id="KW-0865">Zymogen</keyword>
<dbReference type="GeneID" id="37040813"/>